<evidence type="ECO:0000259" key="9">
    <source>
        <dbReference type="Pfam" id="PF12320"/>
    </source>
</evidence>
<evidence type="ECO:0000256" key="1">
    <source>
        <dbReference type="ARBA" id="ARBA00010555"/>
    </source>
</evidence>
<dbReference type="Gene3D" id="3.60.21.10">
    <property type="match status" value="1"/>
</dbReference>
<accession>A0A1G6ITQ2</accession>
<dbReference type="GO" id="GO:0008408">
    <property type="term" value="F:3'-5' exonuclease activity"/>
    <property type="evidence" value="ECO:0007669"/>
    <property type="project" value="InterPro"/>
</dbReference>
<organism evidence="10 11">
    <name type="scientific">Parafannyhessea umbonata</name>
    <dbReference type="NCBI Taxonomy" id="604330"/>
    <lineage>
        <taxon>Bacteria</taxon>
        <taxon>Bacillati</taxon>
        <taxon>Actinomycetota</taxon>
        <taxon>Coriobacteriia</taxon>
        <taxon>Coriobacteriales</taxon>
        <taxon>Atopobiaceae</taxon>
        <taxon>Parafannyhessea</taxon>
    </lineage>
</organism>
<dbReference type="Proteomes" id="UP000198528">
    <property type="component" value="Unassembled WGS sequence"/>
</dbReference>
<keyword evidence="7" id="KW-0233">DNA recombination</keyword>
<keyword evidence="7" id="KW-0235">DNA replication</keyword>
<dbReference type="SUPFAM" id="SSF56300">
    <property type="entry name" value="Metallo-dependent phosphatases"/>
    <property type="match status" value="1"/>
</dbReference>
<dbReference type="PANTHER" id="PTHR30337:SF0">
    <property type="entry name" value="NUCLEASE SBCCD SUBUNIT D"/>
    <property type="match status" value="1"/>
</dbReference>
<dbReference type="InterPro" id="IPR026843">
    <property type="entry name" value="SbcD_C"/>
</dbReference>
<comment type="similarity">
    <text evidence="1 7">Belongs to the SbcD family.</text>
</comment>
<evidence type="ECO:0000256" key="4">
    <source>
        <dbReference type="ARBA" id="ARBA00022722"/>
    </source>
</evidence>
<dbReference type="Pfam" id="PF12320">
    <property type="entry name" value="SbcD_C"/>
    <property type="match status" value="1"/>
</dbReference>
<evidence type="ECO:0000256" key="5">
    <source>
        <dbReference type="ARBA" id="ARBA00022801"/>
    </source>
</evidence>
<comment type="function">
    <text evidence="7">SbcCD cleaves DNA hairpin structures. These structures can inhibit DNA replication and are intermediates in certain DNA recombination reactions. The complex acts as a 3'-&gt;5' double strand exonuclease that can open hairpins. It also has a 5' single-strand endonuclease activity.</text>
</comment>
<evidence type="ECO:0000313" key="10">
    <source>
        <dbReference type="EMBL" id="SDC09801.1"/>
    </source>
</evidence>
<dbReference type="AlphaFoldDB" id="A0A1G6ITQ2"/>
<name>A0A1G6ITQ2_9ACTN</name>
<keyword evidence="4 7" id="KW-0540">Nuclease</keyword>
<evidence type="ECO:0000256" key="7">
    <source>
        <dbReference type="RuleBase" id="RU363069"/>
    </source>
</evidence>
<feature type="domain" description="Calcineurin-like phosphoesterase" evidence="8">
    <location>
        <begin position="28"/>
        <end position="243"/>
    </location>
</feature>
<dbReference type="NCBIfam" id="TIGR00619">
    <property type="entry name" value="sbcd"/>
    <property type="match status" value="1"/>
</dbReference>
<evidence type="ECO:0000256" key="2">
    <source>
        <dbReference type="ARBA" id="ARBA00011322"/>
    </source>
</evidence>
<comment type="subunit">
    <text evidence="2 7">Heterodimer of SbcC and SbcD.</text>
</comment>
<keyword evidence="7" id="KW-0255">Endonuclease</keyword>
<evidence type="ECO:0000313" key="11">
    <source>
        <dbReference type="Proteomes" id="UP000198528"/>
    </source>
</evidence>
<dbReference type="GO" id="GO:0006260">
    <property type="term" value="P:DNA replication"/>
    <property type="evidence" value="ECO:0007669"/>
    <property type="project" value="UniProtKB-KW"/>
</dbReference>
<keyword evidence="11" id="KW-1185">Reference proteome</keyword>
<keyword evidence="5 7" id="KW-0378">Hydrolase</keyword>
<evidence type="ECO:0000256" key="6">
    <source>
        <dbReference type="ARBA" id="ARBA00022839"/>
    </source>
</evidence>
<dbReference type="InterPro" id="IPR004843">
    <property type="entry name" value="Calcineurin-like_PHP"/>
</dbReference>
<sequence>MSTRIARIGFHTRPRARAGPGALGALRLRLLHLADLHIGKRVCDFPMIGDQRHVLGQVLGLLRAGTADALLVAGDVYDKSQPSSEAVALVDWFLQGVADTGVPAIVIPGNHDSAERVAYAGGLLSRQGIHMAPAFDGRIEPVMLADEHGPVAVWPIPFLHPAQIRHFLPDAKADTYTDAFRALVASLPLDASVRNVAVAHQFVTAAGVTVERSDSEVSVGGLDNVDASVFDPFDYVALGHIHRAQRVGRDCVRYAGSLLKYSLSEADYDKSAPLVTLGPKGEEPGIELVPLTPPHDLRRIRGPLAKLVSADVVSAADAQDYLHVILTDQDPQVNAMARLRDAYPNVMSIEYDNARTRAAGAQADAPADEPREDPLQLFSQFYEVQNGTAPTERQLAIVEEELEGIGVM</sequence>
<dbReference type="EMBL" id="FMZL01000003">
    <property type="protein sequence ID" value="SDC09801.1"/>
    <property type="molecule type" value="Genomic_DNA"/>
</dbReference>
<dbReference type="InterPro" id="IPR029052">
    <property type="entry name" value="Metallo-depent_PP-like"/>
</dbReference>
<evidence type="ECO:0000259" key="8">
    <source>
        <dbReference type="Pfam" id="PF00149"/>
    </source>
</evidence>
<dbReference type="InterPro" id="IPR004593">
    <property type="entry name" value="SbcD"/>
</dbReference>
<feature type="domain" description="Nuclease SbcCD subunit D C-terminal" evidence="9">
    <location>
        <begin position="293"/>
        <end position="385"/>
    </location>
</feature>
<dbReference type="InterPro" id="IPR041796">
    <property type="entry name" value="Mre11_N"/>
</dbReference>
<dbReference type="Pfam" id="PF00149">
    <property type="entry name" value="Metallophos"/>
    <property type="match status" value="1"/>
</dbReference>
<dbReference type="STRING" id="604330.SAMN04489857_1611"/>
<gene>
    <name evidence="7" type="primary">sbcD</name>
    <name evidence="10" type="ORF">SAMN04487824_10362</name>
</gene>
<evidence type="ECO:0000256" key="3">
    <source>
        <dbReference type="ARBA" id="ARBA00013365"/>
    </source>
</evidence>
<dbReference type="GO" id="GO:0004519">
    <property type="term" value="F:endonuclease activity"/>
    <property type="evidence" value="ECO:0007669"/>
    <property type="project" value="UniProtKB-KW"/>
</dbReference>
<keyword evidence="6 7" id="KW-0269">Exonuclease</keyword>
<dbReference type="CDD" id="cd00840">
    <property type="entry name" value="MPP_Mre11_N"/>
    <property type="match status" value="1"/>
</dbReference>
<dbReference type="GO" id="GO:0006310">
    <property type="term" value="P:DNA recombination"/>
    <property type="evidence" value="ECO:0007669"/>
    <property type="project" value="UniProtKB-KW"/>
</dbReference>
<protein>
    <recommendedName>
        <fullName evidence="3 7">Nuclease SbcCD subunit D</fullName>
    </recommendedName>
</protein>
<dbReference type="InterPro" id="IPR050535">
    <property type="entry name" value="DNA_Repair-Maintenance_Comp"/>
</dbReference>
<proteinExistence type="inferred from homology"/>
<reference evidence="11" key="1">
    <citation type="submission" date="2016-10" db="EMBL/GenBank/DDBJ databases">
        <authorList>
            <person name="Varghese N."/>
            <person name="Submissions S."/>
        </authorList>
    </citation>
    <scope>NUCLEOTIDE SEQUENCE [LARGE SCALE GENOMIC DNA]</scope>
    <source>
        <strain evidence="11">DSM 22619</strain>
    </source>
</reference>
<dbReference type="PANTHER" id="PTHR30337">
    <property type="entry name" value="COMPONENT OF ATP-DEPENDENT DSDNA EXONUCLEASE"/>
    <property type="match status" value="1"/>
</dbReference>